<dbReference type="AlphaFoldDB" id="A0AA52EJ31"/>
<keyword evidence="1 4" id="KW-0808">Transferase</keyword>
<evidence type="ECO:0000313" key="4">
    <source>
        <dbReference type="EMBL" id="WND04083.1"/>
    </source>
</evidence>
<evidence type="ECO:0000256" key="1">
    <source>
        <dbReference type="ARBA" id="ARBA00022679"/>
    </source>
</evidence>
<dbReference type="NCBIfam" id="TIGR00749">
    <property type="entry name" value="glk"/>
    <property type="match status" value="1"/>
</dbReference>
<dbReference type="EC" id="2.7.1.2" evidence="4"/>
<dbReference type="InterPro" id="IPR050201">
    <property type="entry name" value="Bacterial_glucokinase"/>
</dbReference>
<dbReference type="GO" id="GO:0004340">
    <property type="term" value="F:glucokinase activity"/>
    <property type="evidence" value="ECO:0007669"/>
    <property type="project" value="UniProtKB-EC"/>
</dbReference>
<evidence type="ECO:0000256" key="2">
    <source>
        <dbReference type="ARBA" id="ARBA00022777"/>
    </source>
</evidence>
<dbReference type="KEGG" id="tmk:QGN29_06810"/>
<dbReference type="CDD" id="cd24008">
    <property type="entry name" value="ASKHA_NBD_GLK"/>
    <property type="match status" value="1"/>
</dbReference>
<dbReference type="PANTHER" id="PTHR47690">
    <property type="entry name" value="GLUCOKINASE"/>
    <property type="match status" value="1"/>
</dbReference>
<dbReference type="Gene3D" id="3.40.367.20">
    <property type="match status" value="1"/>
</dbReference>
<evidence type="ECO:0000313" key="5">
    <source>
        <dbReference type="Proteomes" id="UP001268683"/>
    </source>
</evidence>
<protein>
    <submittedName>
        <fullName evidence="4">Glucokinase</fullName>
        <ecNumber evidence="4">2.7.1.2</ecNumber>
    </submittedName>
</protein>
<reference evidence="4" key="1">
    <citation type="submission" date="2023-04" db="EMBL/GenBank/DDBJ databases">
        <title>Complete genome sequence of Temperatibacter marinus.</title>
        <authorList>
            <person name="Rong J.-C."/>
            <person name="Yi M.-L."/>
            <person name="Zhao Q."/>
        </authorList>
    </citation>
    <scope>NUCLEOTIDE SEQUENCE</scope>
    <source>
        <strain evidence="4">NBRC 110045</strain>
    </source>
</reference>
<dbReference type="GO" id="GO:0005536">
    <property type="term" value="F:D-glucose binding"/>
    <property type="evidence" value="ECO:0007669"/>
    <property type="project" value="InterPro"/>
</dbReference>
<dbReference type="Proteomes" id="UP001268683">
    <property type="component" value="Chromosome"/>
</dbReference>
<dbReference type="InterPro" id="IPR043129">
    <property type="entry name" value="ATPase_NBD"/>
</dbReference>
<dbReference type="Gene3D" id="3.30.420.40">
    <property type="match status" value="1"/>
</dbReference>
<dbReference type="GO" id="GO:0005829">
    <property type="term" value="C:cytosol"/>
    <property type="evidence" value="ECO:0007669"/>
    <property type="project" value="TreeGrafter"/>
</dbReference>
<dbReference type="RefSeq" id="WP_310799947.1">
    <property type="nucleotide sequence ID" value="NZ_CP123872.1"/>
</dbReference>
<dbReference type="GO" id="GO:0005524">
    <property type="term" value="F:ATP binding"/>
    <property type="evidence" value="ECO:0007669"/>
    <property type="project" value="InterPro"/>
</dbReference>
<dbReference type="PANTHER" id="PTHR47690:SF1">
    <property type="entry name" value="GLUCOKINASE"/>
    <property type="match status" value="1"/>
</dbReference>
<evidence type="ECO:0000256" key="3">
    <source>
        <dbReference type="RuleBase" id="RU004046"/>
    </source>
</evidence>
<sequence length="334" mass="36008">MTDVQTIIAADIGGTHARLGYIHAFPNRDARTDSMIELKAYTKYRCADYAAISDVLNEFVKSQNIDRIDQAAIACAGYFVDEKLKATNLPWTFSLDEVRATLNTKNVFGLNDYEALAYSTTCLAETDIQSLNSQGVSVPGKARFILGPGTGLGASVLISRGQALTTLTTEAGNAGFAPVTQVEREIQTLLAKKFDFVSIEHLLSGPGLVNIYQALAEIMDQKALLERPSMISRAALDGSSPLAQASLDVFCEVLGSVTANLVLTYGAQGGAYLAGGILPKFKDYLVNSKFMDRYLANASMRTYLEKVPVNLIEHGNLGVVGAARWCLRSSEANT</sequence>
<dbReference type="GO" id="GO:0006096">
    <property type="term" value="P:glycolytic process"/>
    <property type="evidence" value="ECO:0007669"/>
    <property type="project" value="InterPro"/>
</dbReference>
<dbReference type="EMBL" id="CP123872">
    <property type="protein sequence ID" value="WND04083.1"/>
    <property type="molecule type" value="Genomic_DNA"/>
</dbReference>
<accession>A0AA52EJ31</accession>
<name>A0AA52EJ31_9PROT</name>
<keyword evidence="2" id="KW-0418">Kinase</keyword>
<dbReference type="NCBIfam" id="NF009073">
    <property type="entry name" value="PRK12408.1"/>
    <property type="match status" value="1"/>
</dbReference>
<dbReference type="InterPro" id="IPR003836">
    <property type="entry name" value="Glucokinase"/>
</dbReference>
<dbReference type="SUPFAM" id="SSF53067">
    <property type="entry name" value="Actin-like ATPase domain"/>
    <property type="match status" value="1"/>
</dbReference>
<dbReference type="Pfam" id="PF02685">
    <property type="entry name" value="Glucokinase"/>
    <property type="match status" value="1"/>
</dbReference>
<keyword evidence="5" id="KW-1185">Reference proteome</keyword>
<comment type="similarity">
    <text evidence="3">Belongs to the bacterial glucokinase family.</text>
</comment>
<organism evidence="4 5">
    <name type="scientific">Temperatibacter marinus</name>
    <dbReference type="NCBI Taxonomy" id="1456591"/>
    <lineage>
        <taxon>Bacteria</taxon>
        <taxon>Pseudomonadati</taxon>
        <taxon>Pseudomonadota</taxon>
        <taxon>Alphaproteobacteria</taxon>
        <taxon>Kordiimonadales</taxon>
        <taxon>Temperatibacteraceae</taxon>
        <taxon>Temperatibacter</taxon>
    </lineage>
</organism>
<gene>
    <name evidence="4" type="primary">glk</name>
    <name evidence="4" type="ORF">QGN29_06810</name>
</gene>
<proteinExistence type="inferred from homology"/>